<protein>
    <submittedName>
        <fullName evidence="2">Uncharacterized protein</fullName>
    </submittedName>
</protein>
<name>A0A8J9UX13_9NEOP</name>
<evidence type="ECO:0000313" key="2">
    <source>
        <dbReference type="EMBL" id="CAH0726394.1"/>
    </source>
</evidence>
<feature type="non-terminal residue" evidence="2">
    <location>
        <position position="204"/>
    </location>
</feature>
<sequence>MIQDSNSRSLDQQSYMRATGLYGNVIECGAERDRDPCGCEGGPTLGVLKEVQKAYEERMEVINRVGGSKKLQMQVEVLQSWVSDLMGQNTLLAQTVEELETEITTRLLLERRKHAEIECELRSEVGTLRRQLARKDSDLRGLLEVLRRLRQFDYCTIDGIHFNEVTQSDIFGPVLWEHSNLNQGDTKSGEFKQEAGKGRKPYKF</sequence>
<dbReference type="Proteomes" id="UP000838878">
    <property type="component" value="Chromosome 6"/>
</dbReference>
<feature type="compositionally biased region" description="Basic and acidic residues" evidence="1">
    <location>
        <begin position="187"/>
        <end position="197"/>
    </location>
</feature>
<dbReference type="EMBL" id="OV170226">
    <property type="protein sequence ID" value="CAH0726394.1"/>
    <property type="molecule type" value="Genomic_DNA"/>
</dbReference>
<organism evidence="2 3">
    <name type="scientific">Brenthis ino</name>
    <name type="common">lesser marbled fritillary</name>
    <dbReference type="NCBI Taxonomy" id="405034"/>
    <lineage>
        <taxon>Eukaryota</taxon>
        <taxon>Metazoa</taxon>
        <taxon>Ecdysozoa</taxon>
        <taxon>Arthropoda</taxon>
        <taxon>Hexapoda</taxon>
        <taxon>Insecta</taxon>
        <taxon>Pterygota</taxon>
        <taxon>Neoptera</taxon>
        <taxon>Endopterygota</taxon>
        <taxon>Lepidoptera</taxon>
        <taxon>Glossata</taxon>
        <taxon>Ditrysia</taxon>
        <taxon>Papilionoidea</taxon>
        <taxon>Nymphalidae</taxon>
        <taxon>Heliconiinae</taxon>
        <taxon>Argynnini</taxon>
        <taxon>Brenthis</taxon>
    </lineage>
</organism>
<proteinExistence type="predicted"/>
<reference evidence="2" key="1">
    <citation type="submission" date="2021-12" db="EMBL/GenBank/DDBJ databases">
        <authorList>
            <person name="Martin H S."/>
        </authorList>
    </citation>
    <scope>NUCLEOTIDE SEQUENCE</scope>
</reference>
<accession>A0A8J9UX13</accession>
<dbReference type="AlphaFoldDB" id="A0A8J9UX13"/>
<dbReference type="OrthoDB" id="6350415at2759"/>
<gene>
    <name evidence="2" type="ORF">BINO364_LOCUS11857</name>
</gene>
<evidence type="ECO:0000256" key="1">
    <source>
        <dbReference type="SAM" id="MobiDB-lite"/>
    </source>
</evidence>
<keyword evidence="3" id="KW-1185">Reference proteome</keyword>
<feature type="region of interest" description="Disordered" evidence="1">
    <location>
        <begin position="185"/>
        <end position="204"/>
    </location>
</feature>
<evidence type="ECO:0000313" key="3">
    <source>
        <dbReference type="Proteomes" id="UP000838878"/>
    </source>
</evidence>